<protein>
    <submittedName>
        <fullName evidence="13">tRNA adenylyl-/cytidylyl-transferase</fullName>
    </submittedName>
</protein>
<evidence type="ECO:0000259" key="11">
    <source>
        <dbReference type="Pfam" id="PF12627"/>
    </source>
</evidence>
<feature type="domain" description="tRNA nucleotidyltransferase/poly(A) polymerase RNA and SrmB- binding" evidence="11">
    <location>
        <begin position="202"/>
        <end position="263"/>
    </location>
</feature>
<name>A0A0G0I575_9BACT</name>
<dbReference type="Pfam" id="PF01743">
    <property type="entry name" value="PolyA_pol"/>
    <property type="match status" value="1"/>
</dbReference>
<evidence type="ECO:0000259" key="10">
    <source>
        <dbReference type="Pfam" id="PF01743"/>
    </source>
</evidence>
<evidence type="ECO:0000256" key="4">
    <source>
        <dbReference type="ARBA" id="ARBA00022695"/>
    </source>
</evidence>
<dbReference type="SUPFAM" id="SSF81891">
    <property type="entry name" value="Poly A polymerase C-terminal region-like"/>
    <property type="match status" value="1"/>
</dbReference>
<evidence type="ECO:0000256" key="3">
    <source>
        <dbReference type="ARBA" id="ARBA00022694"/>
    </source>
</evidence>
<evidence type="ECO:0000256" key="6">
    <source>
        <dbReference type="ARBA" id="ARBA00022741"/>
    </source>
</evidence>
<dbReference type="Gene3D" id="3.30.460.10">
    <property type="entry name" value="Beta Polymerase, domain 2"/>
    <property type="match status" value="1"/>
</dbReference>
<evidence type="ECO:0000313" key="13">
    <source>
        <dbReference type="EMBL" id="KKQ50498.1"/>
    </source>
</evidence>
<gene>
    <name evidence="13" type="ORF">US67_C0005G0003</name>
</gene>
<dbReference type="Gene3D" id="1.10.246.80">
    <property type="match status" value="1"/>
</dbReference>
<dbReference type="InterPro" id="IPR043519">
    <property type="entry name" value="NT_sf"/>
</dbReference>
<proteinExistence type="inferred from homology"/>
<evidence type="ECO:0000313" key="14">
    <source>
        <dbReference type="Proteomes" id="UP000034366"/>
    </source>
</evidence>
<dbReference type="EMBL" id="LBTW01000005">
    <property type="protein sequence ID" value="KKQ50498.1"/>
    <property type="molecule type" value="Genomic_DNA"/>
</dbReference>
<dbReference type="InterPro" id="IPR032810">
    <property type="entry name" value="CCA-adding_enz_C"/>
</dbReference>
<keyword evidence="4" id="KW-0548">Nucleotidyltransferase</keyword>
<dbReference type="InterPro" id="IPR050264">
    <property type="entry name" value="Bact_CCA-adding_enz_type3_sf"/>
</dbReference>
<dbReference type="Gene3D" id="1.10.3090.10">
    <property type="entry name" value="cca-adding enzyme, domain 2"/>
    <property type="match status" value="1"/>
</dbReference>
<evidence type="ECO:0000256" key="5">
    <source>
        <dbReference type="ARBA" id="ARBA00022723"/>
    </source>
</evidence>
<reference evidence="13 14" key="1">
    <citation type="journal article" date="2015" name="Nature">
        <title>rRNA introns, odd ribosomes, and small enigmatic genomes across a large radiation of phyla.</title>
        <authorList>
            <person name="Brown C.T."/>
            <person name="Hug L.A."/>
            <person name="Thomas B.C."/>
            <person name="Sharon I."/>
            <person name="Castelle C.J."/>
            <person name="Singh A."/>
            <person name="Wilkins M.J."/>
            <person name="Williams K.H."/>
            <person name="Banfield J.F."/>
        </authorList>
    </citation>
    <scope>NUCLEOTIDE SEQUENCE [LARGE SCALE GENOMIC DNA]</scope>
</reference>
<keyword evidence="3" id="KW-0819">tRNA processing</keyword>
<organism evidence="13 14">
    <name type="scientific">Candidatus Woesebacteria bacterium GW2011_GWD1_38_10</name>
    <dbReference type="NCBI Taxonomy" id="1618592"/>
    <lineage>
        <taxon>Bacteria</taxon>
        <taxon>Candidatus Woeseibacteriota</taxon>
    </lineage>
</organism>
<feature type="domain" description="CCA-adding enzyme C-terminal" evidence="12">
    <location>
        <begin position="331"/>
        <end position="470"/>
    </location>
</feature>
<keyword evidence="5" id="KW-0479">Metal-binding</keyword>
<keyword evidence="2 9" id="KW-0808">Transferase</keyword>
<dbReference type="InterPro" id="IPR032828">
    <property type="entry name" value="PolyA_RNA-bd"/>
</dbReference>
<comment type="caution">
    <text evidence="13">The sequence shown here is derived from an EMBL/GenBank/DDBJ whole genome shotgun (WGS) entry which is preliminary data.</text>
</comment>
<keyword evidence="8 9" id="KW-0694">RNA-binding</keyword>
<dbReference type="GO" id="GO:0016779">
    <property type="term" value="F:nucleotidyltransferase activity"/>
    <property type="evidence" value="ECO:0007669"/>
    <property type="project" value="UniProtKB-KW"/>
</dbReference>
<sequence length="489" mass="56281">MKYNVICMQIKIPKQLAEIITAFQENNSEIYIVGGAVRDTLLGNNTYDWDLTTNTAPEDMLKIFPDAFYDNAFGTVGIENEIEGTRPYEITTFRTEAGYSDTRHPDKIEWGKTLEEDLARREATISSMSFKIRNHKSEIRNKLQIINHKSQTVTVNVELIDPFDGKSDLDNRIFRAVGDPDERYREDALRMMRAIRISAQLGFTIEEKTFNGIKNNAHLIHKIANERVGDEIIKIFKSNYPYEGMLLFKNSGLLKEVLPEMESTFGVEQKSPGRHHIYDVGTHSLMALKHCPSKDSIVRFATFIHDSGKAKTYKKLGSGTITFYNHELVSTNNAYNIAKRLRFSKKDTEKLIKLVRWHQFTVDERQTDSAIRRFIRNVGIENVPDILDLRVGDRLGGGATETSWRLEEFKKRLIEVQKQPFSVRDLKISGDDIMKILDIPPGPKVGEILNLLFEKVVEKEVENDKDELINELKKHINRRSTDLNQKTKQ</sequence>
<comment type="similarity">
    <text evidence="9">Belongs to the tRNA nucleotidyltransferase/poly(A) polymerase family.</text>
</comment>
<evidence type="ECO:0000256" key="1">
    <source>
        <dbReference type="ARBA" id="ARBA00001946"/>
    </source>
</evidence>
<keyword evidence="7" id="KW-0460">Magnesium</keyword>
<dbReference type="PANTHER" id="PTHR46173">
    <property type="entry name" value="CCA TRNA NUCLEOTIDYLTRANSFERASE 1, MITOCHONDRIAL"/>
    <property type="match status" value="1"/>
</dbReference>
<dbReference type="Pfam" id="PF13735">
    <property type="entry name" value="tRNA_NucTran2_2"/>
    <property type="match status" value="1"/>
</dbReference>
<evidence type="ECO:0000256" key="2">
    <source>
        <dbReference type="ARBA" id="ARBA00022679"/>
    </source>
</evidence>
<dbReference type="SUPFAM" id="SSF81301">
    <property type="entry name" value="Nucleotidyltransferase"/>
    <property type="match status" value="1"/>
</dbReference>
<evidence type="ECO:0000256" key="9">
    <source>
        <dbReference type="RuleBase" id="RU003953"/>
    </source>
</evidence>
<dbReference type="GO" id="GO:0000166">
    <property type="term" value="F:nucleotide binding"/>
    <property type="evidence" value="ECO:0007669"/>
    <property type="project" value="UniProtKB-KW"/>
</dbReference>
<dbReference type="GO" id="GO:0000049">
    <property type="term" value="F:tRNA binding"/>
    <property type="evidence" value="ECO:0007669"/>
    <property type="project" value="TreeGrafter"/>
</dbReference>
<comment type="cofactor">
    <cofactor evidence="1">
        <name>Mg(2+)</name>
        <dbReference type="ChEBI" id="CHEBI:18420"/>
    </cofactor>
</comment>
<dbReference type="GO" id="GO:0008033">
    <property type="term" value="P:tRNA processing"/>
    <property type="evidence" value="ECO:0007669"/>
    <property type="project" value="UniProtKB-KW"/>
</dbReference>
<dbReference type="PATRIC" id="fig|1618592.3.peg.119"/>
<keyword evidence="6" id="KW-0547">Nucleotide-binding</keyword>
<dbReference type="Proteomes" id="UP000034366">
    <property type="component" value="Unassembled WGS sequence"/>
</dbReference>
<evidence type="ECO:0000259" key="12">
    <source>
        <dbReference type="Pfam" id="PF13735"/>
    </source>
</evidence>
<dbReference type="PANTHER" id="PTHR46173:SF1">
    <property type="entry name" value="CCA TRNA NUCLEOTIDYLTRANSFERASE 1, MITOCHONDRIAL"/>
    <property type="match status" value="1"/>
</dbReference>
<dbReference type="GO" id="GO:0046872">
    <property type="term" value="F:metal ion binding"/>
    <property type="evidence" value="ECO:0007669"/>
    <property type="project" value="UniProtKB-KW"/>
</dbReference>
<accession>A0A0G0I575</accession>
<dbReference type="InterPro" id="IPR002646">
    <property type="entry name" value="PolA_pol_head_dom"/>
</dbReference>
<dbReference type="Pfam" id="PF12627">
    <property type="entry name" value="PolyA_pol_RNAbd"/>
    <property type="match status" value="1"/>
</dbReference>
<evidence type="ECO:0000256" key="7">
    <source>
        <dbReference type="ARBA" id="ARBA00022842"/>
    </source>
</evidence>
<feature type="domain" description="Poly A polymerase head" evidence="10">
    <location>
        <begin position="30"/>
        <end position="174"/>
    </location>
</feature>
<evidence type="ECO:0000256" key="8">
    <source>
        <dbReference type="ARBA" id="ARBA00022884"/>
    </source>
</evidence>
<dbReference type="AlphaFoldDB" id="A0A0G0I575"/>